<feature type="domain" description="Cytochrome b561 bacterial/Ni-hydrogenase" evidence="14">
    <location>
        <begin position="7"/>
        <end position="178"/>
    </location>
</feature>
<evidence type="ECO:0000256" key="10">
    <source>
        <dbReference type="ARBA" id="ARBA00023004"/>
    </source>
</evidence>
<feature type="transmembrane region" description="Helical" evidence="13">
    <location>
        <begin position="14"/>
        <end position="30"/>
    </location>
</feature>
<name>A0A091BWP8_9GAMM</name>
<keyword evidence="7" id="KW-0479">Metal-binding</keyword>
<dbReference type="PANTHER" id="PTHR30529:SF3">
    <property type="entry name" value="CYTOCHROME B561 HOMOLOG 1"/>
    <property type="match status" value="1"/>
</dbReference>
<comment type="cofactor">
    <cofactor evidence="1">
        <name>heme b</name>
        <dbReference type="ChEBI" id="CHEBI:60344"/>
    </cofactor>
</comment>
<dbReference type="InterPro" id="IPR052168">
    <property type="entry name" value="Cytochrome_b561_oxidase"/>
</dbReference>
<keyword evidence="10" id="KW-0408">Iron</keyword>
<keyword evidence="4" id="KW-1003">Cell membrane</keyword>
<comment type="caution">
    <text evidence="15">The sequence shown here is derived from an EMBL/GenBank/DDBJ whole genome shotgun (WGS) entry which is preliminary data.</text>
</comment>
<evidence type="ECO:0000256" key="1">
    <source>
        <dbReference type="ARBA" id="ARBA00001970"/>
    </source>
</evidence>
<gene>
    <name evidence="15" type="ORF">N790_05805</name>
</gene>
<keyword evidence="11 13" id="KW-0472">Membrane</keyword>
<dbReference type="Pfam" id="PF01292">
    <property type="entry name" value="Ni_hydr_CYTB"/>
    <property type="match status" value="1"/>
</dbReference>
<organism evidence="15 16">
    <name type="scientific">Arenimonas malthae CC-JY-1</name>
    <dbReference type="NCBI Taxonomy" id="1384054"/>
    <lineage>
        <taxon>Bacteria</taxon>
        <taxon>Pseudomonadati</taxon>
        <taxon>Pseudomonadota</taxon>
        <taxon>Gammaproteobacteria</taxon>
        <taxon>Lysobacterales</taxon>
        <taxon>Lysobacteraceae</taxon>
        <taxon>Arenimonas</taxon>
    </lineage>
</organism>
<protein>
    <recommendedName>
        <fullName evidence="14">Cytochrome b561 bacterial/Ni-hydrogenase domain-containing protein</fullName>
    </recommendedName>
</protein>
<keyword evidence="16" id="KW-1185">Reference proteome</keyword>
<accession>A0A091BWP8</accession>
<dbReference type="STRING" id="1384054.N790_05805"/>
<evidence type="ECO:0000256" key="9">
    <source>
        <dbReference type="ARBA" id="ARBA00022989"/>
    </source>
</evidence>
<dbReference type="InterPro" id="IPR011577">
    <property type="entry name" value="Cyt_b561_bac/Ni-Hgenase"/>
</dbReference>
<evidence type="ECO:0000256" key="5">
    <source>
        <dbReference type="ARBA" id="ARBA00022617"/>
    </source>
</evidence>
<keyword evidence="5" id="KW-0349">Heme</keyword>
<comment type="subcellular location">
    <subcellularLocation>
        <location evidence="2">Cell membrane</location>
        <topology evidence="2">Multi-pass membrane protein</topology>
    </subcellularLocation>
</comment>
<keyword evidence="9 13" id="KW-1133">Transmembrane helix</keyword>
<feature type="transmembrane region" description="Helical" evidence="13">
    <location>
        <begin position="150"/>
        <end position="168"/>
    </location>
</feature>
<feature type="transmembrane region" description="Helical" evidence="13">
    <location>
        <begin position="90"/>
        <end position="111"/>
    </location>
</feature>
<feature type="transmembrane region" description="Helical" evidence="13">
    <location>
        <begin position="50"/>
        <end position="69"/>
    </location>
</feature>
<evidence type="ECO:0000256" key="7">
    <source>
        <dbReference type="ARBA" id="ARBA00022723"/>
    </source>
</evidence>
<keyword evidence="6 13" id="KW-0812">Transmembrane</keyword>
<sequence length="178" mass="20038">MNAQRPRYAPSRRALHWLMFLAVVAAFVFIEGRENFDRGTPARLAMVQAHFWTGLAILALMLPRLLLAFSRPAPAVSPPLPAWQAVPAKALHLLLYAMLVAQPLLGLFTAWTDGKDIFIPFTSVALPALMAESESLAHQFEDIHKLVGDAFYWVVGLHVLAALYHHFLRRDDTLRRMT</sequence>
<dbReference type="AlphaFoldDB" id="A0A091BWP8"/>
<dbReference type="GO" id="GO:0005886">
    <property type="term" value="C:plasma membrane"/>
    <property type="evidence" value="ECO:0007669"/>
    <property type="project" value="UniProtKB-SubCell"/>
</dbReference>
<dbReference type="PANTHER" id="PTHR30529">
    <property type="entry name" value="CYTOCHROME B561"/>
    <property type="match status" value="1"/>
</dbReference>
<dbReference type="GO" id="GO:0009055">
    <property type="term" value="F:electron transfer activity"/>
    <property type="evidence" value="ECO:0007669"/>
    <property type="project" value="InterPro"/>
</dbReference>
<evidence type="ECO:0000256" key="13">
    <source>
        <dbReference type="SAM" id="Phobius"/>
    </source>
</evidence>
<keyword evidence="8" id="KW-0249">Electron transport</keyword>
<evidence type="ECO:0000256" key="12">
    <source>
        <dbReference type="ARBA" id="ARBA00037975"/>
    </source>
</evidence>
<dbReference type="GO" id="GO:0046872">
    <property type="term" value="F:metal ion binding"/>
    <property type="evidence" value="ECO:0007669"/>
    <property type="project" value="UniProtKB-KW"/>
</dbReference>
<dbReference type="Proteomes" id="UP000029392">
    <property type="component" value="Unassembled WGS sequence"/>
</dbReference>
<evidence type="ECO:0000256" key="3">
    <source>
        <dbReference type="ARBA" id="ARBA00022448"/>
    </source>
</evidence>
<evidence type="ECO:0000256" key="6">
    <source>
        <dbReference type="ARBA" id="ARBA00022692"/>
    </source>
</evidence>
<evidence type="ECO:0000259" key="14">
    <source>
        <dbReference type="Pfam" id="PF01292"/>
    </source>
</evidence>
<reference evidence="15 16" key="1">
    <citation type="submission" date="2013-09" db="EMBL/GenBank/DDBJ databases">
        <title>Genome sequencing of Arenimonas malthae.</title>
        <authorList>
            <person name="Chen F."/>
            <person name="Wang G."/>
        </authorList>
    </citation>
    <scope>NUCLEOTIDE SEQUENCE [LARGE SCALE GENOMIC DNA]</scope>
    <source>
        <strain evidence="15 16">CC-JY-1</strain>
    </source>
</reference>
<dbReference type="PATRIC" id="fig|1384054.3.peg.1142"/>
<dbReference type="SUPFAM" id="SSF81342">
    <property type="entry name" value="Transmembrane di-heme cytochromes"/>
    <property type="match status" value="1"/>
</dbReference>
<dbReference type="OrthoDB" id="8589936at2"/>
<dbReference type="eggNOG" id="COG3038">
    <property type="taxonomic scope" value="Bacteria"/>
</dbReference>
<dbReference type="InterPro" id="IPR016174">
    <property type="entry name" value="Di-haem_cyt_TM"/>
</dbReference>
<dbReference type="GO" id="GO:0020037">
    <property type="term" value="F:heme binding"/>
    <property type="evidence" value="ECO:0007669"/>
    <property type="project" value="TreeGrafter"/>
</dbReference>
<evidence type="ECO:0000256" key="11">
    <source>
        <dbReference type="ARBA" id="ARBA00023136"/>
    </source>
</evidence>
<evidence type="ECO:0000256" key="2">
    <source>
        <dbReference type="ARBA" id="ARBA00004651"/>
    </source>
</evidence>
<keyword evidence="3" id="KW-0813">Transport</keyword>
<dbReference type="GO" id="GO:0022904">
    <property type="term" value="P:respiratory electron transport chain"/>
    <property type="evidence" value="ECO:0007669"/>
    <property type="project" value="InterPro"/>
</dbReference>
<comment type="similarity">
    <text evidence="12">Belongs to the cytochrome b561 family.</text>
</comment>
<dbReference type="RefSeq" id="WP_043802234.1">
    <property type="nucleotide sequence ID" value="NZ_AVCH01000145.1"/>
</dbReference>
<proteinExistence type="inferred from homology"/>
<dbReference type="EMBL" id="AVCH01000145">
    <property type="protein sequence ID" value="KFN48770.1"/>
    <property type="molecule type" value="Genomic_DNA"/>
</dbReference>
<evidence type="ECO:0000313" key="15">
    <source>
        <dbReference type="EMBL" id="KFN48770.1"/>
    </source>
</evidence>
<evidence type="ECO:0000256" key="4">
    <source>
        <dbReference type="ARBA" id="ARBA00022475"/>
    </source>
</evidence>
<evidence type="ECO:0000256" key="8">
    <source>
        <dbReference type="ARBA" id="ARBA00022982"/>
    </source>
</evidence>
<evidence type="ECO:0000313" key="16">
    <source>
        <dbReference type="Proteomes" id="UP000029392"/>
    </source>
</evidence>